<reference evidence="1" key="1">
    <citation type="submission" date="2022-07" db="EMBL/GenBank/DDBJ databases">
        <title>Genome Sequence of Lecanicillium saksenae.</title>
        <authorList>
            <person name="Buettner E."/>
        </authorList>
    </citation>
    <scope>NUCLEOTIDE SEQUENCE</scope>
    <source>
        <strain evidence="1">VT-O1</strain>
    </source>
</reference>
<keyword evidence="2" id="KW-1185">Reference proteome</keyword>
<dbReference type="Proteomes" id="UP001148737">
    <property type="component" value="Unassembled WGS sequence"/>
</dbReference>
<evidence type="ECO:0000313" key="2">
    <source>
        <dbReference type="Proteomes" id="UP001148737"/>
    </source>
</evidence>
<gene>
    <name evidence="1" type="ORF">NLG97_g228</name>
</gene>
<accession>A0ACC1R8K6</accession>
<organism evidence="1 2">
    <name type="scientific">Lecanicillium saksenae</name>
    <dbReference type="NCBI Taxonomy" id="468837"/>
    <lineage>
        <taxon>Eukaryota</taxon>
        <taxon>Fungi</taxon>
        <taxon>Dikarya</taxon>
        <taxon>Ascomycota</taxon>
        <taxon>Pezizomycotina</taxon>
        <taxon>Sordariomycetes</taxon>
        <taxon>Hypocreomycetidae</taxon>
        <taxon>Hypocreales</taxon>
        <taxon>Cordycipitaceae</taxon>
        <taxon>Lecanicillium</taxon>
    </lineage>
</organism>
<comment type="caution">
    <text evidence="1">The sequence shown here is derived from an EMBL/GenBank/DDBJ whole genome shotgun (WGS) entry which is preliminary data.</text>
</comment>
<dbReference type="EMBL" id="JANAKD010000007">
    <property type="protein sequence ID" value="KAJ3499559.1"/>
    <property type="molecule type" value="Genomic_DNA"/>
</dbReference>
<evidence type="ECO:0000313" key="1">
    <source>
        <dbReference type="EMBL" id="KAJ3499559.1"/>
    </source>
</evidence>
<proteinExistence type="predicted"/>
<sequence>MLNGRVGNGTRVFYAHAMASEIELFPSSSPTNPPGGFGRFELPSSPSARSSPATSLPPTPSPRPHGSDADFIRVDWTLWGRQEWAKWPGFGRYTGGQDTRAWWQEYGYRVEDHSANRQGNRLKWICADCFARGFKKKSDFCFICSTGVSIKKHLREAHGIQPSNDVACRRGGKLLQNQTIARFAGVDFDNPGDQFLMSKLRGQFNVKGLRMLLLDWITYHNLPFETVNAERFQRILLYGNPLLDSALLPSAKTLLRMLESEYAGAVGPVTEVLQSARSQIHFSFDGWTSKSSTFLGINAQFVDRNFNQHRILLGLRPLGGRHTGKSLADEVCDTLAFWKINDSNRVGYFTLDNAANNDTCMESIAFELGFSAVERRIRCAAHVLNLSVRATLYGSKGENLAAIVSADGDNDEDEEEVDRAIDEALRGDMLDDVVGFELDTLEPVEDHHSSHPAPEEITNATFREYGLYGAPGMLHNIGMQLRASPQLYEQFLQSQRKESGKESTLHWVFNNATRWDSDKRMMERALILRPALNTFFNDVQNRWESEGGSERTKPAVLEYRLSPYDWKVVEILVKLLKPFEVATKQLQGNGIPGARSTCGSFDEYFPVIEILLDHLESAVEGTVYEEIEDPWTGEQKDIETAIFEGLDSKTRKLLKVFIKLGWKKLHKYYDLLTSAAYVGAAVFNPTKKWRLLDLLWSRVPSRKAKSWRLDYEHKILQIWEQYKDREVDCEVLASSEDASLDYIECRLARSVAGSALFRGPSTTATSFRKGSNKTKQMAAGTAIDDEYARYCAEDVVNSHHYRSRPIDWWKINAGRYPRLSMLAIDMLSIPSSSAESERTFSSAGRMMGPLRNRLRREIVAMAQCIRSWSAAGIYVPSLPLLNLDDHQWVDVLASLKGSE</sequence>
<name>A0ACC1R8K6_9HYPO</name>
<protein>
    <submittedName>
        <fullName evidence="1">Uncharacterized protein</fullName>
    </submittedName>
</protein>